<dbReference type="FunFam" id="3.40.1450.10:FF:000002">
    <property type="entry name" value="2,3-bisphosphoglycerate-independent phosphoglycerate mutase"/>
    <property type="match status" value="1"/>
</dbReference>
<keyword evidence="7" id="KW-0464">Manganese</keyword>
<dbReference type="InterPro" id="IPR005995">
    <property type="entry name" value="Pgm_bpd_ind"/>
</dbReference>
<dbReference type="InterPro" id="IPR036646">
    <property type="entry name" value="PGAM_B_sf"/>
</dbReference>
<gene>
    <name evidence="11" type="ORF">OBE_16876</name>
</gene>
<dbReference type="GO" id="GO:0030145">
    <property type="term" value="F:manganese ion binding"/>
    <property type="evidence" value="ECO:0007669"/>
    <property type="project" value="InterPro"/>
</dbReference>
<dbReference type="SUPFAM" id="SSF64158">
    <property type="entry name" value="2,3-Bisphosphoglycerate-independent phosphoglycerate mutase, substrate-binding domain"/>
    <property type="match status" value="1"/>
</dbReference>
<dbReference type="InterPro" id="IPR006124">
    <property type="entry name" value="Metalloenzyme"/>
</dbReference>
<dbReference type="PANTHER" id="PTHR31637:SF0">
    <property type="entry name" value="2,3-BISPHOSPHOGLYCERATE-INDEPENDENT PHOSPHOGLYCERATE MUTASE"/>
    <property type="match status" value="1"/>
</dbReference>
<evidence type="ECO:0000259" key="10">
    <source>
        <dbReference type="Pfam" id="PF06415"/>
    </source>
</evidence>
<dbReference type="NCBIfam" id="TIGR01307">
    <property type="entry name" value="pgm_bpd_ind"/>
    <property type="match status" value="1"/>
</dbReference>
<dbReference type="UniPathway" id="UPA00109">
    <property type="reaction ID" value="UER00186"/>
</dbReference>
<evidence type="ECO:0000256" key="6">
    <source>
        <dbReference type="ARBA" id="ARBA00023152"/>
    </source>
</evidence>
<evidence type="ECO:0000313" key="11">
    <source>
        <dbReference type="EMBL" id="EKC45469.1"/>
    </source>
</evidence>
<dbReference type="PANTHER" id="PTHR31637">
    <property type="entry name" value="2,3-BISPHOSPHOGLYCERATE-INDEPENDENT PHOSPHOGLYCERATE MUTASE"/>
    <property type="match status" value="1"/>
</dbReference>
<evidence type="ECO:0000256" key="8">
    <source>
        <dbReference type="ARBA" id="ARBA00023235"/>
    </source>
</evidence>
<dbReference type="AlphaFoldDB" id="K1RPN2"/>
<dbReference type="SUPFAM" id="SSF53649">
    <property type="entry name" value="Alkaline phosphatase-like"/>
    <property type="match status" value="1"/>
</dbReference>
<evidence type="ECO:0000256" key="3">
    <source>
        <dbReference type="ARBA" id="ARBA00008819"/>
    </source>
</evidence>
<name>K1RPN2_9ZZZZ</name>
<dbReference type="EMBL" id="AJWZ01011379">
    <property type="protein sequence ID" value="EKC45469.1"/>
    <property type="molecule type" value="Genomic_DNA"/>
</dbReference>
<dbReference type="GO" id="GO:0005829">
    <property type="term" value="C:cytosol"/>
    <property type="evidence" value="ECO:0007669"/>
    <property type="project" value="TreeGrafter"/>
</dbReference>
<evidence type="ECO:0000259" key="9">
    <source>
        <dbReference type="Pfam" id="PF01676"/>
    </source>
</evidence>
<dbReference type="GO" id="GO:0006007">
    <property type="term" value="P:glucose catabolic process"/>
    <property type="evidence" value="ECO:0007669"/>
    <property type="project" value="InterPro"/>
</dbReference>
<sequence>MTKIIFTILDGFGYREEKHGNAILNANIPNLKNIWANYPHSLLTASGKKVGLPEGQMGNSEVGHLNIGAGRIVYQPLEKINKSIEDKEIFNNKELLATMNHVKSNDSSLHIFGLLSDGGVHSHINHLFALIDMCKKEGLQKVYYHVFLDGRDTLPNIKDKFLTELDNKIKETSTGKIATISGRYYAMDRDNRWDRIEKAYNAIVNGEGMQFNNYHELVDYTNENNITDEFVIPAVIDKNATLKDNDGLIVFNFRPDRIRELFMAITNPNFKEFPVKHFNNIKLTTMMHVSDDLVSTQAFPNENMLNTFGEYISNKNLTQLRIAETEKYAHVTYFFDGGVEKDLPGCKRILIPSPKVATYDLKPEMSANEITDKLLEVVDNYDVVILNFANCDMVGHTGNMEATIKAIETVDKNIGRIFAKANELNATMLITADHGNCDIMLDDNNNVITSHTTSPVPFIVTDKNIKLKNGKLGDIAPTMLEILGLKQPVEMTGESLIEK</sequence>
<reference evidence="11" key="1">
    <citation type="journal article" date="2013" name="Environ. Microbiol.">
        <title>Microbiota from the distal guts of lean and obese adolescents exhibit partial functional redundancy besides clear differences in community structure.</title>
        <authorList>
            <person name="Ferrer M."/>
            <person name="Ruiz A."/>
            <person name="Lanza F."/>
            <person name="Haange S.B."/>
            <person name="Oberbach A."/>
            <person name="Till H."/>
            <person name="Bargiela R."/>
            <person name="Campoy C."/>
            <person name="Segura M.T."/>
            <person name="Richter M."/>
            <person name="von Bergen M."/>
            <person name="Seifert J."/>
            <person name="Suarez A."/>
        </authorList>
    </citation>
    <scope>NUCLEOTIDE SEQUENCE</scope>
</reference>
<comment type="pathway">
    <text evidence="2">Carbohydrate degradation; glycolysis; pyruvate from D-glyceraldehyde 3-phosphate: step 3/5.</text>
</comment>
<dbReference type="GO" id="GO:0004619">
    <property type="term" value="F:phosphoglycerate mutase activity"/>
    <property type="evidence" value="ECO:0007669"/>
    <property type="project" value="UniProtKB-EC"/>
</dbReference>
<evidence type="ECO:0000256" key="7">
    <source>
        <dbReference type="ARBA" id="ARBA00023211"/>
    </source>
</evidence>
<evidence type="ECO:0000256" key="5">
    <source>
        <dbReference type="ARBA" id="ARBA00022723"/>
    </source>
</evidence>
<comment type="similarity">
    <text evidence="3">Belongs to the BPG-independent phosphoglycerate mutase family.</text>
</comment>
<evidence type="ECO:0000256" key="4">
    <source>
        <dbReference type="ARBA" id="ARBA00012026"/>
    </source>
</evidence>
<dbReference type="HAMAP" id="MF_01038">
    <property type="entry name" value="GpmI"/>
    <property type="match status" value="1"/>
</dbReference>
<dbReference type="Gene3D" id="3.40.720.10">
    <property type="entry name" value="Alkaline Phosphatase, subunit A"/>
    <property type="match status" value="1"/>
</dbReference>
<keyword evidence="5" id="KW-0479">Metal-binding</keyword>
<dbReference type="InterPro" id="IPR017850">
    <property type="entry name" value="Alkaline_phosphatase_core_sf"/>
</dbReference>
<evidence type="ECO:0000256" key="2">
    <source>
        <dbReference type="ARBA" id="ARBA00004798"/>
    </source>
</evidence>
<comment type="cofactor">
    <cofactor evidence="1">
        <name>Mn(2+)</name>
        <dbReference type="ChEBI" id="CHEBI:29035"/>
    </cofactor>
</comment>
<dbReference type="PIRSF" id="PIRSF001492">
    <property type="entry name" value="IPGAM"/>
    <property type="match status" value="1"/>
</dbReference>
<dbReference type="CDD" id="cd16010">
    <property type="entry name" value="iPGM"/>
    <property type="match status" value="1"/>
</dbReference>
<dbReference type="GO" id="GO:0006096">
    <property type="term" value="P:glycolytic process"/>
    <property type="evidence" value="ECO:0007669"/>
    <property type="project" value="UniProtKB-UniPathway"/>
</dbReference>
<keyword evidence="6" id="KW-0324">Glycolysis</keyword>
<keyword evidence="8" id="KW-0413">Isomerase</keyword>
<dbReference type="EC" id="5.4.2.12" evidence="4"/>
<comment type="caution">
    <text evidence="11">The sequence shown here is derived from an EMBL/GenBank/DDBJ whole genome shotgun (WGS) entry which is preliminary data.</text>
</comment>
<dbReference type="Pfam" id="PF06415">
    <property type="entry name" value="iPGM_N"/>
    <property type="match status" value="1"/>
</dbReference>
<accession>K1RPN2</accession>
<feature type="domain" description="BPG-independent PGAM N-terminal" evidence="10">
    <location>
        <begin position="80"/>
        <end position="288"/>
    </location>
</feature>
<proteinExistence type="inferred from homology"/>
<dbReference type="Pfam" id="PF01676">
    <property type="entry name" value="Metalloenzyme"/>
    <property type="match status" value="1"/>
</dbReference>
<dbReference type="InterPro" id="IPR011258">
    <property type="entry name" value="BPG-indep_PGM_N"/>
</dbReference>
<evidence type="ECO:0000256" key="1">
    <source>
        <dbReference type="ARBA" id="ARBA00001936"/>
    </source>
</evidence>
<dbReference type="Gene3D" id="3.40.1450.10">
    <property type="entry name" value="BPG-independent phosphoglycerate mutase, domain B"/>
    <property type="match status" value="1"/>
</dbReference>
<organism evidence="11">
    <name type="scientific">human gut metagenome</name>
    <dbReference type="NCBI Taxonomy" id="408170"/>
    <lineage>
        <taxon>unclassified sequences</taxon>
        <taxon>metagenomes</taxon>
        <taxon>organismal metagenomes</taxon>
    </lineage>
</organism>
<feature type="domain" description="Metalloenzyme" evidence="9">
    <location>
        <begin position="3"/>
        <end position="486"/>
    </location>
</feature>
<protein>
    <recommendedName>
        <fullName evidence="4">phosphoglycerate mutase (2,3-diphosphoglycerate-independent)</fullName>
        <ecNumber evidence="4">5.4.2.12</ecNumber>
    </recommendedName>
</protein>